<dbReference type="GO" id="GO:0005737">
    <property type="term" value="C:cytoplasm"/>
    <property type="evidence" value="ECO:0007669"/>
    <property type="project" value="UniProtKB-SubCell"/>
</dbReference>
<dbReference type="Pfam" id="PF07499">
    <property type="entry name" value="RuvA_C"/>
    <property type="match status" value="1"/>
</dbReference>
<dbReference type="Proteomes" id="UP000031307">
    <property type="component" value="Unassembled WGS sequence"/>
</dbReference>
<dbReference type="InterPro" id="IPR012340">
    <property type="entry name" value="NA-bd_OB-fold"/>
</dbReference>
<dbReference type="GO" id="GO:0000400">
    <property type="term" value="F:four-way junction DNA binding"/>
    <property type="evidence" value="ECO:0007669"/>
    <property type="project" value="UniProtKB-UniRule"/>
</dbReference>
<dbReference type="InterPro" id="IPR036267">
    <property type="entry name" value="RuvA_C_sf"/>
</dbReference>
<dbReference type="PATRIC" id="fig|83552.4.peg.2055"/>
<comment type="function">
    <text evidence="6">The RuvA-RuvB-RuvC complex processes Holliday junction (HJ) DNA during genetic recombination and DNA repair, while the RuvA-RuvB complex plays an important role in the rescue of blocked DNA replication forks via replication fork reversal (RFR). RuvA specifically binds to HJ cruciform DNA, conferring on it an open structure. The RuvB hexamer acts as an ATP-dependent pump, pulling dsDNA into and through the RuvAB complex. HJ branch migration allows RuvC to scan DNA until it finds its consensus sequence, where it cleaves and resolves the cruciform DNA.</text>
</comment>
<keyword evidence="8" id="KW-0347">Helicase</keyword>
<evidence type="ECO:0000256" key="6">
    <source>
        <dbReference type="HAMAP-Rule" id="MF_00031"/>
    </source>
</evidence>
<feature type="region of interest" description="Domain I" evidence="6">
    <location>
        <begin position="2"/>
        <end position="65"/>
    </location>
</feature>
<evidence type="ECO:0000313" key="8">
    <source>
        <dbReference type="EMBL" id="KIA76843.1"/>
    </source>
</evidence>
<keyword evidence="2 6" id="KW-0227">DNA damage</keyword>
<dbReference type="InterPro" id="IPR000085">
    <property type="entry name" value="RuvA"/>
</dbReference>
<keyword evidence="8" id="KW-0378">Hydrolase</keyword>
<comment type="caution">
    <text evidence="8">The sequence shown here is derived from an EMBL/GenBank/DDBJ whole genome shotgun (WGS) entry which is preliminary data.</text>
</comment>
<dbReference type="Pfam" id="PF14520">
    <property type="entry name" value="HHH_5"/>
    <property type="match status" value="1"/>
</dbReference>
<dbReference type="GO" id="GO:0009379">
    <property type="term" value="C:Holliday junction helicase complex"/>
    <property type="evidence" value="ECO:0007669"/>
    <property type="project" value="InterPro"/>
</dbReference>
<dbReference type="InterPro" id="IPR013849">
    <property type="entry name" value="DNA_helicase_Holl-junc_RuvA_I"/>
</dbReference>
<dbReference type="GO" id="GO:0005524">
    <property type="term" value="F:ATP binding"/>
    <property type="evidence" value="ECO:0007669"/>
    <property type="project" value="InterPro"/>
</dbReference>
<dbReference type="HAMAP" id="MF_00031">
    <property type="entry name" value="DNA_HJ_migration_RuvA"/>
    <property type="match status" value="1"/>
</dbReference>
<sequence>MMYDYIKGMLISSSPTCAVIETSGIGYKIFIPTSTFGKLAQIGQNVQLYVSFVIREQSQTLYGFFSAEERELFEILLAVSGIGPKTAIALIGHLPSTLLSAAIQGQDITTLSKVPGVGKKTAERLIVELKDKLKIGVHPAAELVTATPFSEKSQTITDALNALTHLGYNQAIAKQAIQKTLKEHSTDIDLATLITSTLKHI</sequence>
<comment type="subcellular location">
    <subcellularLocation>
        <location evidence="6">Cytoplasm</location>
    </subcellularLocation>
</comment>
<protein>
    <recommendedName>
        <fullName evidence="6">Holliday junction branch migration complex subunit RuvA</fullName>
    </recommendedName>
</protein>
<dbReference type="Pfam" id="PF01330">
    <property type="entry name" value="RuvA_N"/>
    <property type="match status" value="1"/>
</dbReference>
<dbReference type="GO" id="GO:0006281">
    <property type="term" value="P:DNA repair"/>
    <property type="evidence" value="ECO:0007669"/>
    <property type="project" value="UniProtKB-UniRule"/>
</dbReference>
<evidence type="ECO:0000259" key="7">
    <source>
        <dbReference type="SMART" id="SM00278"/>
    </source>
</evidence>
<evidence type="ECO:0000313" key="9">
    <source>
        <dbReference type="Proteomes" id="UP000031307"/>
    </source>
</evidence>
<dbReference type="GO" id="GO:0048476">
    <property type="term" value="C:Holliday junction resolvase complex"/>
    <property type="evidence" value="ECO:0007669"/>
    <property type="project" value="UniProtKB-UniRule"/>
</dbReference>
<feature type="domain" description="Helix-hairpin-helix DNA-binding motif class 1" evidence="7">
    <location>
        <begin position="109"/>
        <end position="128"/>
    </location>
</feature>
<comment type="domain">
    <text evidence="6">Has three domains with a flexible linker between the domains II and III and assumes an 'L' shape. Domain III is highly mobile and contacts RuvB.</text>
</comment>
<accession>A0A0C1E9R9</accession>
<dbReference type="SUPFAM" id="SSF46929">
    <property type="entry name" value="DNA helicase RuvA subunit, C-terminal domain"/>
    <property type="match status" value="1"/>
</dbReference>
<evidence type="ECO:0000256" key="3">
    <source>
        <dbReference type="ARBA" id="ARBA00023125"/>
    </source>
</evidence>
<dbReference type="Gene3D" id="1.10.8.10">
    <property type="entry name" value="DNA helicase RuvA subunit, C-terminal domain"/>
    <property type="match status" value="1"/>
</dbReference>
<dbReference type="Gene3D" id="2.40.50.140">
    <property type="entry name" value="Nucleic acid-binding proteins"/>
    <property type="match status" value="1"/>
</dbReference>
<feature type="domain" description="Helix-hairpin-helix DNA-binding motif class 1" evidence="7">
    <location>
        <begin position="74"/>
        <end position="93"/>
    </location>
</feature>
<evidence type="ECO:0000256" key="2">
    <source>
        <dbReference type="ARBA" id="ARBA00022763"/>
    </source>
</evidence>
<keyword evidence="8" id="KW-0547">Nucleotide-binding</keyword>
<gene>
    <name evidence="6 8" type="primary">ruvA</name>
    <name evidence="8" type="ORF">DB43_HI00280</name>
</gene>
<comment type="caution">
    <text evidence="6">Lacks conserved residue(s) required for the propagation of feature annotation.</text>
</comment>
<dbReference type="EMBL" id="JSAM01000104">
    <property type="protein sequence ID" value="KIA76843.1"/>
    <property type="molecule type" value="Genomic_DNA"/>
</dbReference>
<dbReference type="CDD" id="cd14332">
    <property type="entry name" value="UBA_RuvA_C"/>
    <property type="match status" value="1"/>
</dbReference>
<dbReference type="NCBIfam" id="TIGR00084">
    <property type="entry name" value="ruvA"/>
    <property type="match status" value="1"/>
</dbReference>
<dbReference type="InterPro" id="IPR011114">
    <property type="entry name" value="RuvA_C"/>
</dbReference>
<keyword evidence="3 6" id="KW-0238">DNA-binding</keyword>
<dbReference type="SUPFAM" id="SSF50249">
    <property type="entry name" value="Nucleic acid-binding proteins"/>
    <property type="match status" value="1"/>
</dbReference>
<keyword evidence="4 6" id="KW-0233">DNA recombination</keyword>
<dbReference type="AlphaFoldDB" id="A0A0C1E9R9"/>
<dbReference type="GO" id="GO:0006310">
    <property type="term" value="P:DNA recombination"/>
    <property type="evidence" value="ECO:0007669"/>
    <property type="project" value="UniProtKB-UniRule"/>
</dbReference>
<dbReference type="InterPro" id="IPR010994">
    <property type="entry name" value="RuvA_2-like"/>
</dbReference>
<dbReference type="Gene3D" id="1.10.150.20">
    <property type="entry name" value="5' to 3' exonuclease, C-terminal subdomain"/>
    <property type="match status" value="1"/>
</dbReference>
<dbReference type="GO" id="GO:0009378">
    <property type="term" value="F:four-way junction helicase activity"/>
    <property type="evidence" value="ECO:0007669"/>
    <property type="project" value="InterPro"/>
</dbReference>
<proteinExistence type="inferred from homology"/>
<dbReference type="SUPFAM" id="SSF47781">
    <property type="entry name" value="RuvA domain 2-like"/>
    <property type="match status" value="1"/>
</dbReference>
<evidence type="ECO:0000256" key="5">
    <source>
        <dbReference type="ARBA" id="ARBA00023204"/>
    </source>
</evidence>
<dbReference type="SMART" id="SM00278">
    <property type="entry name" value="HhH1"/>
    <property type="match status" value="2"/>
</dbReference>
<comment type="similarity">
    <text evidence="6">Belongs to the RuvA family.</text>
</comment>
<keyword evidence="8" id="KW-0067">ATP-binding</keyword>
<dbReference type="GO" id="GO:0016787">
    <property type="term" value="F:hydrolase activity"/>
    <property type="evidence" value="ECO:0007669"/>
    <property type="project" value="UniProtKB-KW"/>
</dbReference>
<feature type="region of interest" description="Domain III" evidence="6">
    <location>
        <begin position="151"/>
        <end position="201"/>
    </location>
</feature>
<evidence type="ECO:0000256" key="1">
    <source>
        <dbReference type="ARBA" id="ARBA00022490"/>
    </source>
</evidence>
<dbReference type="InterPro" id="IPR003583">
    <property type="entry name" value="Hlx-hairpin-Hlx_DNA-bd_motif"/>
</dbReference>
<name>A0A0C1E9R9_9BACT</name>
<evidence type="ECO:0000256" key="4">
    <source>
        <dbReference type="ARBA" id="ARBA00023172"/>
    </source>
</evidence>
<organism evidence="8 9">
    <name type="scientific">Parachlamydia acanthamoebae</name>
    <dbReference type="NCBI Taxonomy" id="83552"/>
    <lineage>
        <taxon>Bacteria</taxon>
        <taxon>Pseudomonadati</taxon>
        <taxon>Chlamydiota</taxon>
        <taxon>Chlamydiia</taxon>
        <taxon>Parachlamydiales</taxon>
        <taxon>Parachlamydiaceae</taxon>
        <taxon>Parachlamydia</taxon>
    </lineage>
</organism>
<reference evidence="8 9" key="1">
    <citation type="journal article" date="2014" name="Mol. Biol. Evol.">
        <title>Massive expansion of Ubiquitination-related gene families within the Chlamydiae.</title>
        <authorList>
            <person name="Domman D."/>
            <person name="Collingro A."/>
            <person name="Lagkouvardos I."/>
            <person name="Gehre L."/>
            <person name="Weinmaier T."/>
            <person name="Rattei T."/>
            <person name="Subtil A."/>
            <person name="Horn M."/>
        </authorList>
    </citation>
    <scope>NUCLEOTIDE SEQUENCE [LARGE SCALE GENOMIC DNA]</scope>
    <source>
        <strain evidence="8 9">OEW1</strain>
    </source>
</reference>
<keyword evidence="5 6" id="KW-0234">DNA repair</keyword>
<keyword evidence="1 6" id="KW-0963">Cytoplasm</keyword>
<comment type="subunit">
    <text evidence="6">Homotetramer. Forms an RuvA(8)-RuvB(12)-Holliday junction (HJ) complex. HJ DNA is sandwiched between 2 RuvA tetramers; dsDNA enters through RuvA and exits via RuvB. An RuvB hexamer assembles on each DNA strand where it exits the tetramer. Each RuvB hexamer is contacted by two RuvA subunits (via domain III) on 2 adjacent RuvB subunits; this complex drives branch migration. In the full resolvosome a probable DNA-RuvA(4)-RuvB(12)-RuvC(2) complex forms which resolves the HJ.</text>
</comment>